<dbReference type="Proteomes" id="UP000029224">
    <property type="component" value="Unassembled WGS sequence"/>
</dbReference>
<keyword evidence="1" id="KW-1133">Transmembrane helix</keyword>
<proteinExistence type="predicted"/>
<organism evidence="2 3">
    <name type="scientific">Vibrio maritimus</name>
    <dbReference type="NCBI Taxonomy" id="990268"/>
    <lineage>
        <taxon>Bacteria</taxon>
        <taxon>Pseudomonadati</taxon>
        <taxon>Pseudomonadota</taxon>
        <taxon>Gammaproteobacteria</taxon>
        <taxon>Vibrionales</taxon>
        <taxon>Vibrionaceae</taxon>
        <taxon>Vibrio</taxon>
    </lineage>
</organism>
<comment type="caution">
    <text evidence="2">The sequence shown here is derived from an EMBL/GenBank/DDBJ whole genome shotgun (WGS) entry which is preliminary data.</text>
</comment>
<evidence type="ECO:0000256" key="1">
    <source>
        <dbReference type="SAM" id="Phobius"/>
    </source>
</evidence>
<dbReference type="InterPro" id="IPR021794">
    <property type="entry name" value="DUF3360"/>
</dbReference>
<evidence type="ECO:0000313" key="3">
    <source>
        <dbReference type="Proteomes" id="UP000029224"/>
    </source>
</evidence>
<keyword evidence="1" id="KW-0812">Transmembrane</keyword>
<reference evidence="2 3" key="1">
    <citation type="submission" date="2014-09" db="EMBL/GenBank/DDBJ databases">
        <title>Vibrio maritimus JCM 19240. (C210) whole genome shotgun sequence.</title>
        <authorList>
            <person name="Sawabe T."/>
            <person name="Meirelles P."/>
            <person name="Nakanishi M."/>
            <person name="Sayaka M."/>
            <person name="Hattori M."/>
            <person name="Ohkuma M."/>
        </authorList>
    </citation>
    <scope>NUCLEOTIDE SEQUENCE [LARGE SCALE GENOMIC DNA]</scope>
    <source>
        <strain evidence="2 3">JCM 19240</strain>
    </source>
</reference>
<sequence>MFLDNNGLIGDKERASRLSFVDKIVIPVGVFVICLVAMLAVGMLEGQYGIPAFL</sequence>
<reference evidence="2 3" key="2">
    <citation type="submission" date="2014-09" db="EMBL/GenBank/DDBJ databases">
        <authorList>
            <consortium name="NBRP consortium"/>
            <person name="Sawabe T."/>
            <person name="Meirelles P."/>
            <person name="Nakanishi M."/>
            <person name="Sayaka M."/>
            <person name="Hattori M."/>
            <person name="Ohkuma M."/>
        </authorList>
    </citation>
    <scope>NUCLEOTIDE SEQUENCE [LARGE SCALE GENOMIC DNA]</scope>
    <source>
        <strain evidence="2 3">JCM 19240</strain>
    </source>
</reference>
<keyword evidence="3" id="KW-1185">Reference proteome</keyword>
<protein>
    <submittedName>
        <fullName evidence="2">Uncharacterized protein</fullName>
    </submittedName>
</protein>
<evidence type="ECO:0000313" key="2">
    <source>
        <dbReference type="EMBL" id="GAL36945.1"/>
    </source>
</evidence>
<dbReference type="AlphaFoldDB" id="A0A090TAG2"/>
<dbReference type="Pfam" id="PF11840">
    <property type="entry name" value="DUF3360"/>
    <property type="match status" value="1"/>
</dbReference>
<keyword evidence="1" id="KW-0472">Membrane</keyword>
<gene>
    <name evidence="2" type="ORF">JCM19240_3911</name>
</gene>
<name>A0A090TAG2_9VIBR</name>
<dbReference type="EMBL" id="BBMT01000013">
    <property type="protein sequence ID" value="GAL36945.1"/>
    <property type="molecule type" value="Genomic_DNA"/>
</dbReference>
<feature type="transmembrane region" description="Helical" evidence="1">
    <location>
        <begin position="24"/>
        <end position="44"/>
    </location>
</feature>
<accession>A0A090TAG2</accession>